<dbReference type="eggNOG" id="COG1653">
    <property type="taxonomic scope" value="Bacteria"/>
</dbReference>
<organism evidence="2 3">
    <name type="scientific">Ruminococcus albus 8</name>
    <dbReference type="NCBI Taxonomy" id="246199"/>
    <lineage>
        <taxon>Bacteria</taxon>
        <taxon>Bacillati</taxon>
        <taxon>Bacillota</taxon>
        <taxon>Clostridia</taxon>
        <taxon>Eubacteriales</taxon>
        <taxon>Oscillospiraceae</taxon>
        <taxon>Ruminococcus</taxon>
    </lineage>
</organism>
<gene>
    <name evidence="2" type="ORF">CUS_7039</name>
</gene>
<comment type="caution">
    <text evidence="2">The sequence shown here is derived from an EMBL/GenBank/DDBJ whole genome shotgun (WGS) entry which is preliminary data.</text>
</comment>
<accession>E9SHT9</accession>
<evidence type="ECO:0000313" key="2">
    <source>
        <dbReference type="EMBL" id="EGC01104.1"/>
    </source>
</evidence>
<dbReference type="InterPro" id="IPR006059">
    <property type="entry name" value="SBP"/>
</dbReference>
<dbReference type="EMBL" id="ADKM02000134">
    <property type="protein sequence ID" value="EGC01104.1"/>
    <property type="molecule type" value="Genomic_DNA"/>
</dbReference>
<dbReference type="AlphaFoldDB" id="E9SHT9"/>
<dbReference type="PANTHER" id="PTHR43649:SF12">
    <property type="entry name" value="DIACETYLCHITOBIOSE BINDING PROTEIN DASA"/>
    <property type="match status" value="1"/>
</dbReference>
<sequence>MKKKIFAMTAALCLTLTSFAGCGGNGKGGKSGGAKEAVAGYTGTDTVSNEYESVTVDGSAHEYKKAKDITDQEIELTYFHFDQDETVQLLADRFMEIYPNIHVNVKFEKVADYNTTLGTLVSNGETPDIIMHSDCDYALSNQLLADISSYWNSDEETQGLADTVNSAQLGTYHLEGGQRYSVPVKFFPGAMFIDRNVLKTLNLEIPTQQWKWSDMIQLIKDATVLNSPDGMAYYGLGYYNRLDSYYGIAARQDIIGEFGFTGKTFDLSEWAIGEQEFSNLKLGGYIAPQTETQAMEDWMGDWEGWAGASSHCAVFTEAFWTFQNTWNTPGYKENYNMDIVPYVIPAVSDADAGADHHSIATIDYGGITTSCAYPREAYELLKFMSFGIDGWHTRCEIYGDESITNASGTALKYDVMPVPITKDQGVWDAYIDVFCAGMDDEHVQLWRDYFNSCMQPISYGWTNIAGYWNFCDEYFNSIGIHDLVDNGTAQAADYVDEANRKANYYHAQAMLDYFGPTGYNVLSESEQSEYQQMVTDNQ</sequence>
<proteinExistence type="predicted"/>
<dbReference type="InterPro" id="IPR050490">
    <property type="entry name" value="Bact_solute-bd_prot1"/>
</dbReference>
<feature type="chain" id="PRO_5038474554" evidence="1">
    <location>
        <begin position="21"/>
        <end position="538"/>
    </location>
</feature>
<dbReference type="STRING" id="246199.CUS_7039"/>
<dbReference type="PROSITE" id="PS51257">
    <property type="entry name" value="PROKAR_LIPOPROTEIN"/>
    <property type="match status" value="1"/>
</dbReference>
<dbReference type="Pfam" id="PF01547">
    <property type="entry name" value="SBP_bac_1"/>
    <property type="match status" value="1"/>
</dbReference>
<dbReference type="RefSeq" id="WP_002853179.1">
    <property type="nucleotide sequence ID" value="NZ_ADKM02000134.1"/>
</dbReference>
<dbReference type="PANTHER" id="PTHR43649">
    <property type="entry name" value="ARABINOSE-BINDING PROTEIN-RELATED"/>
    <property type="match status" value="1"/>
</dbReference>
<name>E9SHT9_RUMAL</name>
<keyword evidence="3" id="KW-1185">Reference proteome</keyword>
<reference evidence="2 3" key="1">
    <citation type="submission" date="2011-02" db="EMBL/GenBank/DDBJ databases">
        <authorList>
            <person name="Nelson K.E."/>
            <person name="Sutton G."/>
            <person name="Torralba M."/>
            <person name="Durkin S."/>
            <person name="Harkins D."/>
            <person name="Montgomery R."/>
            <person name="Ziemer C."/>
            <person name="Klaassens E."/>
            <person name="Ocuiv P."/>
            <person name="Morrison M."/>
        </authorList>
    </citation>
    <scope>NUCLEOTIDE SEQUENCE [LARGE SCALE GENOMIC DNA]</scope>
    <source>
        <strain evidence="2 3">8</strain>
    </source>
</reference>
<dbReference type="OrthoDB" id="2524388at2"/>
<evidence type="ECO:0000313" key="3">
    <source>
        <dbReference type="Proteomes" id="UP000004259"/>
    </source>
</evidence>
<protein>
    <submittedName>
        <fullName evidence="2">ABC transporter, solute-binding protein</fullName>
    </submittedName>
</protein>
<evidence type="ECO:0000256" key="1">
    <source>
        <dbReference type="SAM" id="SignalP"/>
    </source>
</evidence>
<dbReference type="SUPFAM" id="SSF53850">
    <property type="entry name" value="Periplasmic binding protein-like II"/>
    <property type="match status" value="1"/>
</dbReference>
<dbReference type="Gene3D" id="3.40.190.10">
    <property type="entry name" value="Periplasmic binding protein-like II"/>
    <property type="match status" value="1"/>
</dbReference>
<keyword evidence="1" id="KW-0732">Signal</keyword>
<feature type="signal peptide" evidence="1">
    <location>
        <begin position="1"/>
        <end position="20"/>
    </location>
</feature>
<dbReference type="Proteomes" id="UP000004259">
    <property type="component" value="Unassembled WGS sequence"/>
</dbReference>